<dbReference type="Gene3D" id="3.40.1280.10">
    <property type="match status" value="1"/>
</dbReference>
<evidence type="ECO:0000256" key="4">
    <source>
        <dbReference type="ARBA" id="ARBA00038303"/>
    </source>
</evidence>
<accession>A0ABR2BS23</accession>
<name>A0ABR2BS23_9ROSI</name>
<keyword evidence="1" id="KW-0489">Methyltransferase</keyword>
<evidence type="ECO:0008006" key="7">
    <source>
        <dbReference type="Google" id="ProtNLM"/>
    </source>
</evidence>
<keyword evidence="2" id="KW-0808">Transferase</keyword>
<dbReference type="SUPFAM" id="SSF75217">
    <property type="entry name" value="alpha/beta knot"/>
    <property type="match status" value="1"/>
</dbReference>
<sequence length="330" mass="36609">MAMAVPISACGVSLQCTNFSSYSSGKGCKYAGQSVRALPIRILTVGKTRLPGVQLLVDEYVAKLKRYCHVDDVQIRANPKNARNARAQVDDEDTAVVNLIRSDDWVVMLDECGLDIDSEQMAELLGDAGNTGASRLSFCIGGPYGHGQKVRNRANVSIKLSSMVMDYSERTKVPSLALISGQASCVGNTEILFCRLLLSVLFAYAMDMFGGCISRICNKTSHWECMIQMIRHDIFALHLLFYLLIWCCQELKYSAKTTLLRCMLIKKPAPRSYKLKDWWHENCYFQSVGAKCAIRDCIKLAKSLGPPPSIDDWGIIPSIEQLGLQSEKAS</sequence>
<proteinExistence type="inferred from homology"/>
<keyword evidence="6" id="KW-1185">Reference proteome</keyword>
<evidence type="ECO:0000313" key="5">
    <source>
        <dbReference type="EMBL" id="KAK8509395.1"/>
    </source>
</evidence>
<dbReference type="InterPro" id="IPR029026">
    <property type="entry name" value="tRNA_m1G_MTases_N"/>
</dbReference>
<evidence type="ECO:0000256" key="2">
    <source>
        <dbReference type="ARBA" id="ARBA00022679"/>
    </source>
</evidence>
<dbReference type="Pfam" id="PF02590">
    <property type="entry name" value="SPOUT_MTase"/>
    <property type="match status" value="1"/>
</dbReference>
<dbReference type="PANTHER" id="PTHR33603:SF1">
    <property type="entry name" value="RIBOSOMAL RNA LARGE SUBUNIT METHYLTRANSFERASE H"/>
    <property type="match status" value="1"/>
</dbReference>
<gene>
    <name evidence="5" type="ORF">V6N12_018471</name>
</gene>
<reference evidence="5 6" key="1">
    <citation type="journal article" date="2024" name="G3 (Bethesda)">
        <title>Genome assembly of Hibiscus sabdariffa L. provides insights into metabolisms of medicinal natural products.</title>
        <authorList>
            <person name="Kim T."/>
        </authorList>
    </citation>
    <scope>NUCLEOTIDE SEQUENCE [LARGE SCALE GENOMIC DNA]</scope>
    <source>
        <strain evidence="5">TK-2024</strain>
        <tissue evidence="5">Old leaves</tissue>
    </source>
</reference>
<dbReference type="Proteomes" id="UP001472677">
    <property type="component" value="Unassembled WGS sequence"/>
</dbReference>
<dbReference type="InterPro" id="IPR029028">
    <property type="entry name" value="Alpha/beta_knot_MTases"/>
</dbReference>
<dbReference type="EMBL" id="JBBPBM010000093">
    <property type="protein sequence ID" value="KAK8509395.1"/>
    <property type="molecule type" value="Genomic_DNA"/>
</dbReference>
<organism evidence="5 6">
    <name type="scientific">Hibiscus sabdariffa</name>
    <name type="common">roselle</name>
    <dbReference type="NCBI Taxonomy" id="183260"/>
    <lineage>
        <taxon>Eukaryota</taxon>
        <taxon>Viridiplantae</taxon>
        <taxon>Streptophyta</taxon>
        <taxon>Embryophyta</taxon>
        <taxon>Tracheophyta</taxon>
        <taxon>Spermatophyta</taxon>
        <taxon>Magnoliopsida</taxon>
        <taxon>eudicotyledons</taxon>
        <taxon>Gunneridae</taxon>
        <taxon>Pentapetalae</taxon>
        <taxon>rosids</taxon>
        <taxon>malvids</taxon>
        <taxon>Malvales</taxon>
        <taxon>Malvaceae</taxon>
        <taxon>Malvoideae</taxon>
        <taxon>Hibiscus</taxon>
    </lineage>
</organism>
<dbReference type="InterPro" id="IPR003742">
    <property type="entry name" value="RlmH-like"/>
</dbReference>
<evidence type="ECO:0000256" key="3">
    <source>
        <dbReference type="ARBA" id="ARBA00022691"/>
    </source>
</evidence>
<evidence type="ECO:0000256" key="1">
    <source>
        <dbReference type="ARBA" id="ARBA00022603"/>
    </source>
</evidence>
<dbReference type="PANTHER" id="PTHR33603">
    <property type="entry name" value="METHYLTRANSFERASE"/>
    <property type="match status" value="1"/>
</dbReference>
<dbReference type="CDD" id="cd18081">
    <property type="entry name" value="RlmH-like"/>
    <property type="match status" value="1"/>
</dbReference>
<comment type="similarity">
    <text evidence="4">Belongs to the RNA methyltransferase RlmH family.</text>
</comment>
<comment type="caution">
    <text evidence="5">The sequence shown here is derived from an EMBL/GenBank/DDBJ whole genome shotgun (WGS) entry which is preliminary data.</text>
</comment>
<protein>
    <recommendedName>
        <fullName evidence="7">RNA methyltransferase</fullName>
    </recommendedName>
</protein>
<keyword evidence="3" id="KW-0949">S-adenosyl-L-methionine</keyword>
<evidence type="ECO:0000313" key="6">
    <source>
        <dbReference type="Proteomes" id="UP001472677"/>
    </source>
</evidence>